<name>A0A939P989_9ACTN</name>
<dbReference type="InterPro" id="IPR001647">
    <property type="entry name" value="HTH_TetR"/>
</dbReference>
<dbReference type="InterPro" id="IPR036271">
    <property type="entry name" value="Tet_transcr_reg_TetR-rel_C_sf"/>
</dbReference>
<evidence type="ECO:0000256" key="3">
    <source>
        <dbReference type="ARBA" id="ARBA00023125"/>
    </source>
</evidence>
<evidence type="ECO:0000256" key="6">
    <source>
        <dbReference type="SAM" id="MobiDB-lite"/>
    </source>
</evidence>
<dbReference type="InterPro" id="IPR041490">
    <property type="entry name" value="KstR2_TetR_C"/>
</dbReference>
<dbReference type="InterPro" id="IPR050109">
    <property type="entry name" value="HTH-type_TetR-like_transc_reg"/>
</dbReference>
<keyword evidence="9" id="KW-1185">Reference proteome</keyword>
<dbReference type="Gene3D" id="1.10.10.60">
    <property type="entry name" value="Homeodomain-like"/>
    <property type="match status" value="1"/>
</dbReference>
<evidence type="ECO:0000313" key="8">
    <source>
        <dbReference type="EMBL" id="MBO2447812.1"/>
    </source>
</evidence>
<dbReference type="SUPFAM" id="SSF46689">
    <property type="entry name" value="Homeodomain-like"/>
    <property type="match status" value="1"/>
</dbReference>
<dbReference type="InterPro" id="IPR009057">
    <property type="entry name" value="Homeodomain-like_sf"/>
</dbReference>
<dbReference type="PROSITE" id="PS01081">
    <property type="entry name" value="HTH_TETR_1"/>
    <property type="match status" value="1"/>
</dbReference>
<comment type="caution">
    <text evidence="8">The sequence shown here is derived from an EMBL/GenBank/DDBJ whole genome shotgun (WGS) entry which is preliminary data.</text>
</comment>
<dbReference type="GO" id="GO:0003700">
    <property type="term" value="F:DNA-binding transcription factor activity"/>
    <property type="evidence" value="ECO:0007669"/>
    <property type="project" value="TreeGrafter"/>
</dbReference>
<dbReference type="Proteomes" id="UP000669179">
    <property type="component" value="Unassembled WGS sequence"/>
</dbReference>
<keyword evidence="3 5" id="KW-0238">DNA-binding</keyword>
<feature type="region of interest" description="Disordered" evidence="6">
    <location>
        <begin position="1"/>
        <end position="59"/>
    </location>
</feature>
<sequence>MAEETAVAADESPSEDESPGGPAEQSPGGPAGEARGGPEEAAGSRTEDPGWRWSGGYDPQRTRREIVDSALYLFEREGFDRTTLKEIVVRANLTKGAFYHHFQSKEDLLWKIQNDYLDTQIESARAIIDEDSDPVEQLRALIGLSLAGVATYRAHVAIFYQERRHLTGDRLLSVGEKRDTLETIFREVVQRGIDAGAFRREMSDRIITFGIFGMCASAFQWFNPEGSLGIDEVAEQFCELILMGLLTE</sequence>
<feature type="DNA-binding region" description="H-T-H motif" evidence="5">
    <location>
        <begin position="83"/>
        <end position="102"/>
    </location>
</feature>
<dbReference type="AlphaFoldDB" id="A0A939P989"/>
<evidence type="ECO:0000256" key="1">
    <source>
        <dbReference type="ARBA" id="ARBA00022491"/>
    </source>
</evidence>
<keyword evidence="2" id="KW-0805">Transcription regulation</keyword>
<keyword evidence="1" id="KW-0678">Repressor</keyword>
<dbReference type="PRINTS" id="PR00455">
    <property type="entry name" value="HTHTETR"/>
</dbReference>
<dbReference type="SUPFAM" id="SSF48498">
    <property type="entry name" value="Tetracyclin repressor-like, C-terminal domain"/>
    <property type="match status" value="1"/>
</dbReference>
<dbReference type="RefSeq" id="WP_208255440.1">
    <property type="nucleotide sequence ID" value="NZ_JAGEOJ010000004.1"/>
</dbReference>
<dbReference type="PROSITE" id="PS50977">
    <property type="entry name" value="HTH_TETR_2"/>
    <property type="match status" value="1"/>
</dbReference>
<keyword evidence="4" id="KW-0804">Transcription</keyword>
<evidence type="ECO:0000256" key="4">
    <source>
        <dbReference type="ARBA" id="ARBA00023163"/>
    </source>
</evidence>
<dbReference type="PANTHER" id="PTHR30055">
    <property type="entry name" value="HTH-TYPE TRANSCRIPTIONAL REGULATOR RUTR"/>
    <property type="match status" value="1"/>
</dbReference>
<dbReference type="EMBL" id="JAGEOJ010000004">
    <property type="protein sequence ID" value="MBO2447812.1"/>
    <property type="molecule type" value="Genomic_DNA"/>
</dbReference>
<organism evidence="8 9">
    <name type="scientific">Actinomadura barringtoniae</name>
    <dbReference type="NCBI Taxonomy" id="1427535"/>
    <lineage>
        <taxon>Bacteria</taxon>
        <taxon>Bacillati</taxon>
        <taxon>Actinomycetota</taxon>
        <taxon>Actinomycetes</taxon>
        <taxon>Streptosporangiales</taxon>
        <taxon>Thermomonosporaceae</taxon>
        <taxon>Actinomadura</taxon>
    </lineage>
</organism>
<dbReference type="InterPro" id="IPR023772">
    <property type="entry name" value="DNA-bd_HTH_TetR-type_CS"/>
</dbReference>
<evidence type="ECO:0000256" key="2">
    <source>
        <dbReference type="ARBA" id="ARBA00023015"/>
    </source>
</evidence>
<dbReference type="GO" id="GO:0000976">
    <property type="term" value="F:transcription cis-regulatory region binding"/>
    <property type="evidence" value="ECO:0007669"/>
    <property type="project" value="TreeGrafter"/>
</dbReference>
<dbReference type="Gene3D" id="1.10.357.10">
    <property type="entry name" value="Tetracycline Repressor, domain 2"/>
    <property type="match status" value="1"/>
</dbReference>
<protein>
    <submittedName>
        <fullName evidence="8">TetR family transcriptional regulator</fullName>
    </submittedName>
</protein>
<feature type="domain" description="HTH tetR-type" evidence="7">
    <location>
        <begin position="60"/>
        <end position="120"/>
    </location>
</feature>
<dbReference type="Pfam" id="PF00440">
    <property type="entry name" value="TetR_N"/>
    <property type="match status" value="1"/>
</dbReference>
<accession>A0A939P989</accession>
<evidence type="ECO:0000256" key="5">
    <source>
        <dbReference type="PROSITE-ProRule" id="PRU00335"/>
    </source>
</evidence>
<evidence type="ECO:0000313" key="9">
    <source>
        <dbReference type="Proteomes" id="UP000669179"/>
    </source>
</evidence>
<proteinExistence type="predicted"/>
<dbReference type="Pfam" id="PF17932">
    <property type="entry name" value="TetR_C_24"/>
    <property type="match status" value="1"/>
</dbReference>
<reference evidence="8" key="1">
    <citation type="submission" date="2021-03" db="EMBL/GenBank/DDBJ databases">
        <authorList>
            <person name="Kanchanasin P."/>
            <person name="Saeng-In P."/>
            <person name="Phongsopitanun W."/>
            <person name="Yuki M."/>
            <person name="Kudo T."/>
            <person name="Ohkuma M."/>
            <person name="Tanasupawat S."/>
        </authorList>
    </citation>
    <scope>NUCLEOTIDE SEQUENCE</scope>
    <source>
        <strain evidence="8">GKU 128</strain>
    </source>
</reference>
<dbReference type="PANTHER" id="PTHR30055:SF175">
    <property type="entry name" value="HTH-TYPE TRANSCRIPTIONAL REPRESSOR KSTR2"/>
    <property type="match status" value="1"/>
</dbReference>
<gene>
    <name evidence="8" type="ORF">J4573_11980</name>
</gene>
<evidence type="ECO:0000259" key="7">
    <source>
        <dbReference type="PROSITE" id="PS50977"/>
    </source>
</evidence>